<dbReference type="PANTHER" id="PTHR30489">
    <property type="entry name" value="LIPOPROTEIN-RELEASING SYSTEM TRANSMEMBRANE PROTEIN LOLE"/>
    <property type="match status" value="1"/>
</dbReference>
<dbReference type="Pfam" id="PF12704">
    <property type="entry name" value="MacB_PCD"/>
    <property type="match status" value="1"/>
</dbReference>
<keyword evidence="4" id="KW-1003">Cell membrane</keyword>
<dbReference type="GO" id="GO:0044874">
    <property type="term" value="P:lipoprotein localization to outer membrane"/>
    <property type="evidence" value="ECO:0007669"/>
    <property type="project" value="TreeGrafter"/>
</dbReference>
<feature type="domain" description="ABC3 transporter permease C-terminal" evidence="9">
    <location>
        <begin position="273"/>
        <end position="406"/>
    </location>
</feature>
<keyword evidence="6 8" id="KW-1133">Transmembrane helix</keyword>
<evidence type="ECO:0000256" key="1">
    <source>
        <dbReference type="ARBA" id="ARBA00004651"/>
    </source>
</evidence>
<organism evidence="11 12">
    <name type="scientific">Oceanospirillum sediminis</name>
    <dbReference type="NCBI Taxonomy" id="2760088"/>
    <lineage>
        <taxon>Bacteria</taxon>
        <taxon>Pseudomonadati</taxon>
        <taxon>Pseudomonadota</taxon>
        <taxon>Gammaproteobacteria</taxon>
        <taxon>Oceanospirillales</taxon>
        <taxon>Oceanospirillaceae</taxon>
        <taxon>Oceanospirillum</taxon>
    </lineage>
</organism>
<dbReference type="Pfam" id="PF02687">
    <property type="entry name" value="FtsX"/>
    <property type="match status" value="1"/>
</dbReference>
<dbReference type="Proteomes" id="UP000565262">
    <property type="component" value="Unassembled WGS sequence"/>
</dbReference>
<protein>
    <submittedName>
        <fullName evidence="11">Lipoprotein-releasing ABC transporter permease subunit</fullName>
    </submittedName>
</protein>
<dbReference type="NCBIfam" id="TIGR02212">
    <property type="entry name" value="lolCE"/>
    <property type="match status" value="1"/>
</dbReference>
<evidence type="ECO:0000256" key="8">
    <source>
        <dbReference type="SAM" id="Phobius"/>
    </source>
</evidence>
<evidence type="ECO:0000313" key="11">
    <source>
        <dbReference type="EMBL" id="MBB1487497.1"/>
    </source>
</evidence>
<dbReference type="PANTHER" id="PTHR30489:SF0">
    <property type="entry name" value="LIPOPROTEIN-RELEASING SYSTEM TRANSMEMBRANE PROTEIN LOLE"/>
    <property type="match status" value="1"/>
</dbReference>
<keyword evidence="5 8" id="KW-0812">Transmembrane</keyword>
<dbReference type="RefSeq" id="WP_182809270.1">
    <property type="nucleotide sequence ID" value="NZ_JACJFM010000015.1"/>
</dbReference>
<evidence type="ECO:0000313" key="12">
    <source>
        <dbReference type="Proteomes" id="UP000565262"/>
    </source>
</evidence>
<evidence type="ECO:0000256" key="6">
    <source>
        <dbReference type="ARBA" id="ARBA00022989"/>
    </source>
</evidence>
<evidence type="ECO:0000259" key="9">
    <source>
        <dbReference type="Pfam" id="PF02687"/>
    </source>
</evidence>
<evidence type="ECO:0000256" key="5">
    <source>
        <dbReference type="ARBA" id="ARBA00022692"/>
    </source>
</evidence>
<feature type="transmembrane region" description="Helical" evidence="8">
    <location>
        <begin position="379"/>
        <end position="399"/>
    </location>
</feature>
<sequence>MLDKIPFFIGLRYTRAKRRNHFISFISLTSMVGLTLGVAVLILVLSVMNGFDRELRQRILGMVPHATVFSQSSFQDWPEVALELEKDERIIAAVPYVKAQGMFSARGNVRGALVNGVLPEQEGRVSIIDQHMKYGSLDDLRPGEFGIVLGDLLARFLGVTVGDKVTLMVPEASITPAGVFPRMKRFTVVGMFSVGADLDGSLAVAHLQDMQTLMRLGDDIHGLRLQLTDLFDARQVVWEQLQDMPRHMRGSDWTRTHGNLFQAIQMEKRMIGLLLTIIIAVAAFNIVSTLVMVVTDKQGDIAILRTLGATPGMIMGIFIVQGVVIGLTGTAIGTGLGVLAALNVSDFVAWVEQLFDIQFLDSNVYFISYLPSELRMDDVWIIVSSALVMSFLSTLYPAWRASRIQPADALRYE</sequence>
<dbReference type="InterPro" id="IPR003838">
    <property type="entry name" value="ABC3_permease_C"/>
</dbReference>
<feature type="transmembrane region" description="Helical" evidence="8">
    <location>
        <begin position="270"/>
        <end position="294"/>
    </location>
</feature>
<reference evidence="11 12" key="1">
    <citation type="submission" date="2020-08" db="EMBL/GenBank/DDBJ databases">
        <title>Oceanospirillum sp. nov. isolated from marine sediment.</title>
        <authorList>
            <person name="Ji X."/>
        </authorList>
    </citation>
    <scope>NUCLEOTIDE SEQUENCE [LARGE SCALE GENOMIC DNA]</scope>
    <source>
        <strain evidence="11 12">D5</strain>
    </source>
</reference>
<comment type="subcellular location">
    <subcellularLocation>
        <location evidence="1">Cell membrane</location>
        <topology evidence="1">Multi-pass membrane protein</topology>
    </subcellularLocation>
</comment>
<keyword evidence="11" id="KW-0449">Lipoprotein</keyword>
<dbReference type="InterPro" id="IPR025857">
    <property type="entry name" value="MacB_PCD"/>
</dbReference>
<evidence type="ECO:0000256" key="2">
    <source>
        <dbReference type="ARBA" id="ARBA00005236"/>
    </source>
</evidence>
<comment type="caution">
    <text evidence="11">The sequence shown here is derived from an EMBL/GenBank/DDBJ whole genome shotgun (WGS) entry which is preliminary data.</text>
</comment>
<evidence type="ECO:0000256" key="7">
    <source>
        <dbReference type="ARBA" id="ARBA00023136"/>
    </source>
</evidence>
<dbReference type="AlphaFoldDB" id="A0A839ISU6"/>
<dbReference type="GO" id="GO:0098797">
    <property type="term" value="C:plasma membrane protein complex"/>
    <property type="evidence" value="ECO:0007669"/>
    <property type="project" value="TreeGrafter"/>
</dbReference>
<accession>A0A839ISU6</accession>
<feature type="transmembrane region" description="Helical" evidence="8">
    <location>
        <begin position="315"/>
        <end position="342"/>
    </location>
</feature>
<dbReference type="EMBL" id="JACJFM010000015">
    <property type="protein sequence ID" value="MBB1487497.1"/>
    <property type="molecule type" value="Genomic_DNA"/>
</dbReference>
<comment type="similarity">
    <text evidence="2">Belongs to the ABC-4 integral membrane protein family. LolC/E subfamily.</text>
</comment>
<dbReference type="GO" id="GO:0042953">
    <property type="term" value="P:lipoprotein transport"/>
    <property type="evidence" value="ECO:0007669"/>
    <property type="project" value="InterPro"/>
</dbReference>
<dbReference type="InterPro" id="IPR011925">
    <property type="entry name" value="LolCE_TM"/>
</dbReference>
<evidence type="ECO:0000256" key="4">
    <source>
        <dbReference type="ARBA" id="ARBA00022475"/>
    </source>
</evidence>
<dbReference type="InterPro" id="IPR051447">
    <property type="entry name" value="Lipoprotein-release_system"/>
</dbReference>
<keyword evidence="3" id="KW-0813">Transport</keyword>
<keyword evidence="7 8" id="KW-0472">Membrane</keyword>
<evidence type="ECO:0000259" key="10">
    <source>
        <dbReference type="Pfam" id="PF12704"/>
    </source>
</evidence>
<proteinExistence type="inferred from homology"/>
<name>A0A839ISU6_9GAMM</name>
<feature type="domain" description="MacB-like periplasmic core" evidence="10">
    <location>
        <begin position="27"/>
        <end position="233"/>
    </location>
</feature>
<feature type="transmembrane region" description="Helical" evidence="8">
    <location>
        <begin position="21"/>
        <end position="48"/>
    </location>
</feature>
<keyword evidence="12" id="KW-1185">Reference proteome</keyword>
<evidence type="ECO:0000256" key="3">
    <source>
        <dbReference type="ARBA" id="ARBA00022448"/>
    </source>
</evidence>
<gene>
    <name evidence="11" type="ORF">H4O21_12850</name>
</gene>